<organism evidence="2">
    <name type="scientific">Flavobacterium sp. CFS9</name>
    <dbReference type="NCBI Taxonomy" id="3143118"/>
    <lineage>
        <taxon>Bacteria</taxon>
        <taxon>Pseudomonadati</taxon>
        <taxon>Bacteroidota</taxon>
        <taxon>Flavobacteriia</taxon>
        <taxon>Flavobacteriales</taxon>
        <taxon>Flavobacteriaceae</taxon>
        <taxon>Flavobacterium</taxon>
    </lineage>
</organism>
<accession>A0AAT9H6X9</accession>
<protein>
    <recommendedName>
        <fullName evidence="1">DinB-like domain-containing protein</fullName>
    </recommendedName>
</protein>
<dbReference type="InterPro" id="IPR034660">
    <property type="entry name" value="DinB/YfiT-like"/>
</dbReference>
<reference evidence="2" key="1">
    <citation type="submission" date="2024-05" db="EMBL/GenBank/DDBJ databases">
        <title>Whole-Genome Sequence of CFS9, a Potential Fish Probiotic Isolated from the Body Surface of Silurus asotus.</title>
        <authorList>
            <person name="Kojima M."/>
            <person name="Tobioka K."/>
            <person name="Yokota K."/>
            <person name="Nakatani H."/>
            <person name="Hori K."/>
            <person name="Tamaru Y."/>
            <person name="Okazaki F."/>
        </authorList>
    </citation>
    <scope>NUCLEOTIDE SEQUENCE</scope>
    <source>
        <strain evidence="2">CFS9</strain>
    </source>
</reference>
<dbReference type="Gene3D" id="1.20.120.450">
    <property type="entry name" value="dinb family like domain"/>
    <property type="match status" value="1"/>
</dbReference>
<proteinExistence type="predicted"/>
<evidence type="ECO:0000313" key="2">
    <source>
        <dbReference type="EMBL" id="BFM45541.1"/>
    </source>
</evidence>
<dbReference type="RefSeq" id="WP_369616528.1">
    <property type="nucleotide sequence ID" value="NZ_AP031573.1"/>
</dbReference>
<sequence>MKTELKKEITTTFGEFYDTLSLFTTAEINQVPFEGSWTAGQVTRHIIKSTSGLRQVCDSDTQKLPGNYDDKIPVLTSIFLDFSSKYNSPDFIYPEDREYDKTDLLSSLKRIESEMLPIAENYDLTLTCMNFEIPGVGNLTIYELLSFCVMHAKRHLNQLKNIYNIVK</sequence>
<name>A0AAT9H6X9_9FLAO</name>
<gene>
    <name evidence="2" type="ORF">CFS9_41820</name>
</gene>
<dbReference type="EMBL" id="AP031573">
    <property type="protein sequence ID" value="BFM45541.1"/>
    <property type="molecule type" value="Genomic_DNA"/>
</dbReference>
<evidence type="ECO:0000259" key="1">
    <source>
        <dbReference type="Pfam" id="PF12867"/>
    </source>
</evidence>
<dbReference type="InterPro" id="IPR024775">
    <property type="entry name" value="DinB-like"/>
</dbReference>
<dbReference type="AlphaFoldDB" id="A0AAT9H6X9"/>
<dbReference type="SUPFAM" id="SSF109854">
    <property type="entry name" value="DinB/YfiT-like putative metalloenzymes"/>
    <property type="match status" value="1"/>
</dbReference>
<dbReference type="Pfam" id="PF12867">
    <property type="entry name" value="DinB_2"/>
    <property type="match status" value="1"/>
</dbReference>
<feature type="domain" description="DinB-like" evidence="1">
    <location>
        <begin position="15"/>
        <end position="159"/>
    </location>
</feature>